<dbReference type="PIRSF" id="PIRSF001555">
    <property type="entry name" value="Asp_ammon_ligase"/>
    <property type="match status" value="1"/>
</dbReference>
<dbReference type="GO" id="GO:0005829">
    <property type="term" value="C:cytosol"/>
    <property type="evidence" value="ECO:0007669"/>
    <property type="project" value="TreeGrafter"/>
</dbReference>
<proteinExistence type="inferred from homology"/>
<dbReference type="HAMAP" id="MF_00555">
    <property type="entry name" value="AsnA"/>
    <property type="match status" value="1"/>
</dbReference>
<feature type="domain" description="Aminoacyl-transfer RNA synthetases class-II family profile" evidence="9">
    <location>
        <begin position="109"/>
        <end position="324"/>
    </location>
</feature>
<dbReference type="EMBL" id="CP097092">
    <property type="protein sequence ID" value="UQF78214.1"/>
    <property type="molecule type" value="Genomic_DNA"/>
</dbReference>
<name>A0A9E7AGN5_9ACTN</name>
<accession>A0A9E7AGN5</accession>
<dbReference type="PANTHER" id="PTHR30073:SF5">
    <property type="entry name" value="ASPARTATE--AMMONIA LIGASE"/>
    <property type="match status" value="1"/>
</dbReference>
<evidence type="ECO:0000256" key="5">
    <source>
        <dbReference type="ARBA" id="ARBA00022840"/>
    </source>
</evidence>
<dbReference type="Pfam" id="PF03590">
    <property type="entry name" value="AsnA"/>
    <property type="match status" value="1"/>
</dbReference>
<gene>
    <name evidence="7 10" type="primary">asnA</name>
    <name evidence="10" type="ORF">M3I19_00495</name>
</gene>
<dbReference type="InterPro" id="IPR006195">
    <property type="entry name" value="aa-tRNA-synth_II"/>
</dbReference>
<keyword evidence="2 7" id="KW-0436">Ligase</keyword>
<protein>
    <recommendedName>
        <fullName evidence="7 8">Aspartate--ammonia ligase</fullName>
        <ecNumber evidence="7 8">6.3.1.1</ecNumber>
    </recommendedName>
    <alternativeName>
        <fullName evidence="7">Asparagine synthetase A</fullName>
    </alternativeName>
</protein>
<comment type="catalytic activity">
    <reaction evidence="7">
        <text>L-aspartate + NH4(+) + ATP = L-asparagine + AMP + diphosphate + H(+)</text>
        <dbReference type="Rhea" id="RHEA:11372"/>
        <dbReference type="ChEBI" id="CHEBI:15378"/>
        <dbReference type="ChEBI" id="CHEBI:28938"/>
        <dbReference type="ChEBI" id="CHEBI:29991"/>
        <dbReference type="ChEBI" id="CHEBI:30616"/>
        <dbReference type="ChEBI" id="CHEBI:33019"/>
        <dbReference type="ChEBI" id="CHEBI:58048"/>
        <dbReference type="ChEBI" id="CHEBI:456215"/>
        <dbReference type="EC" id="6.3.1.1"/>
    </reaction>
</comment>
<keyword evidence="1 7" id="KW-0963">Cytoplasm</keyword>
<evidence type="ECO:0000256" key="4">
    <source>
        <dbReference type="ARBA" id="ARBA00022741"/>
    </source>
</evidence>
<evidence type="ECO:0000256" key="6">
    <source>
        <dbReference type="ARBA" id="ARBA00022888"/>
    </source>
</evidence>
<evidence type="ECO:0000313" key="11">
    <source>
        <dbReference type="Proteomes" id="UP000831562"/>
    </source>
</evidence>
<dbReference type="Gene3D" id="3.30.930.10">
    <property type="entry name" value="Bira Bifunctional Protein, Domain 2"/>
    <property type="match status" value="1"/>
</dbReference>
<comment type="subcellular location">
    <subcellularLocation>
        <location evidence="7">Cytoplasm</location>
    </subcellularLocation>
</comment>
<dbReference type="SUPFAM" id="SSF55681">
    <property type="entry name" value="Class II aaRS and biotin synthetases"/>
    <property type="match status" value="1"/>
</dbReference>
<keyword evidence="3 7" id="KW-0028">Amino-acid biosynthesis</keyword>
<dbReference type="PANTHER" id="PTHR30073">
    <property type="entry name" value="ASPARTATE--AMMONIA LIGASE"/>
    <property type="match status" value="1"/>
</dbReference>
<dbReference type="PROSITE" id="PS50862">
    <property type="entry name" value="AA_TRNA_LIGASE_II"/>
    <property type="match status" value="1"/>
</dbReference>
<evidence type="ECO:0000256" key="2">
    <source>
        <dbReference type="ARBA" id="ARBA00022598"/>
    </source>
</evidence>
<evidence type="ECO:0000259" key="9">
    <source>
        <dbReference type="PROSITE" id="PS50862"/>
    </source>
</evidence>
<keyword evidence="5 7" id="KW-0067">ATP-binding</keyword>
<dbReference type="NCBIfam" id="TIGR00669">
    <property type="entry name" value="asnA"/>
    <property type="match status" value="1"/>
</dbReference>
<organism evidence="10 11">
    <name type="scientific">Lancefieldella parvula</name>
    <dbReference type="NCBI Taxonomy" id="1382"/>
    <lineage>
        <taxon>Bacteria</taxon>
        <taxon>Bacillati</taxon>
        <taxon>Actinomycetota</taxon>
        <taxon>Coriobacteriia</taxon>
        <taxon>Coriobacteriales</taxon>
        <taxon>Atopobiaceae</taxon>
        <taxon>Lancefieldella</taxon>
    </lineage>
</organism>
<dbReference type="GO" id="GO:0070981">
    <property type="term" value="P:L-asparagine biosynthetic process"/>
    <property type="evidence" value="ECO:0007669"/>
    <property type="project" value="UniProtKB-UniRule"/>
</dbReference>
<evidence type="ECO:0000256" key="1">
    <source>
        <dbReference type="ARBA" id="ARBA00022490"/>
    </source>
</evidence>
<reference evidence="10" key="1">
    <citation type="submission" date="2022-05" db="EMBL/GenBank/DDBJ databases">
        <title>Using nanopore sequencing to obtain complete genomes from saliva samples.</title>
        <authorList>
            <person name="Baker J.L."/>
        </authorList>
    </citation>
    <scope>NUCLEOTIDE SEQUENCE</scope>
    <source>
        <strain evidence="10">JCVI-JB-Lp32</strain>
    </source>
</reference>
<dbReference type="Proteomes" id="UP000831562">
    <property type="component" value="Chromosome"/>
</dbReference>
<dbReference type="GO" id="GO:0004071">
    <property type="term" value="F:aspartate-ammonia ligase activity"/>
    <property type="evidence" value="ECO:0007669"/>
    <property type="project" value="UniProtKB-UniRule"/>
</dbReference>
<dbReference type="InterPro" id="IPR004618">
    <property type="entry name" value="AsnA"/>
</dbReference>
<dbReference type="AlphaFoldDB" id="A0A9E7AGN5"/>
<keyword evidence="4 7" id="KW-0547">Nucleotide-binding</keyword>
<dbReference type="GO" id="GO:0005524">
    <property type="term" value="F:ATP binding"/>
    <property type="evidence" value="ECO:0007669"/>
    <property type="project" value="UniProtKB-UniRule"/>
</dbReference>
<dbReference type="EC" id="6.3.1.1" evidence="7 8"/>
<evidence type="ECO:0000256" key="3">
    <source>
        <dbReference type="ARBA" id="ARBA00022605"/>
    </source>
</evidence>
<comment type="similarity">
    <text evidence="7">Belongs to the class-II aminoacyl-tRNA synthetase family. AsnA subfamily.</text>
</comment>
<evidence type="ECO:0000313" key="10">
    <source>
        <dbReference type="EMBL" id="UQF78214.1"/>
    </source>
</evidence>
<sequence length="333" mass="37556">MTKIPEGYRSSLSLYDTQKAIEQVKNVFLTKLCAALKLSRVTAPLIVDPLTGMNDNLNGVEHPVAFDLPNVGKNAEVVQSLAKWKRYALWRYNFAVGRGLVCDMNAIRRDEQPDNLHSIYVDQWDWERIITQDERNTDTLEDAVCRIVEAICGTLDELKWHYPQLSTQISREVTFVTSQELEDLYPTQTPKQREDLFVREHPTTFIVGIGGALNSGQPHDFRSPDYDDWSLNGDLLFWDETLDSAIEISSMGIRVDAEALKSQLAIAGCEDRLELPFHKMLIDGELPFTIGGGIGQSRLCMLLLEKAHVGEVQASIWDKQTEDRCAEAGVSLL</sequence>
<evidence type="ECO:0000256" key="7">
    <source>
        <dbReference type="HAMAP-Rule" id="MF_00555"/>
    </source>
</evidence>
<evidence type="ECO:0000256" key="8">
    <source>
        <dbReference type="NCBIfam" id="TIGR00669"/>
    </source>
</evidence>
<comment type="pathway">
    <text evidence="7">Amino-acid biosynthesis; L-asparagine biosynthesis; L-asparagine from L-aspartate (ammonia route): step 1/1.</text>
</comment>
<dbReference type="InterPro" id="IPR045864">
    <property type="entry name" value="aa-tRNA-synth_II/BPL/LPL"/>
</dbReference>
<keyword evidence="6 7" id="KW-0061">Asparagine biosynthesis</keyword>